<evidence type="ECO:0008006" key="3">
    <source>
        <dbReference type="Google" id="ProtNLM"/>
    </source>
</evidence>
<dbReference type="InterPro" id="IPR011048">
    <property type="entry name" value="Haem_d1_sf"/>
</dbReference>
<proteinExistence type="predicted"/>
<dbReference type="Proteomes" id="UP001499854">
    <property type="component" value="Unassembled WGS sequence"/>
</dbReference>
<dbReference type="EMBL" id="BAAAQM010000013">
    <property type="protein sequence ID" value="GAA1967720.1"/>
    <property type="molecule type" value="Genomic_DNA"/>
</dbReference>
<organism evidence="1 2">
    <name type="scientific">Catenulispora subtropica</name>
    <dbReference type="NCBI Taxonomy" id="450798"/>
    <lineage>
        <taxon>Bacteria</taxon>
        <taxon>Bacillati</taxon>
        <taxon>Actinomycetota</taxon>
        <taxon>Actinomycetes</taxon>
        <taxon>Catenulisporales</taxon>
        <taxon>Catenulisporaceae</taxon>
        <taxon>Catenulispora</taxon>
    </lineage>
</organism>
<dbReference type="SUPFAM" id="SSF51004">
    <property type="entry name" value="C-terminal (heme d1) domain of cytochrome cd1-nitrite reductase"/>
    <property type="match status" value="1"/>
</dbReference>
<accession>A0ABN2REB6</accession>
<gene>
    <name evidence="1" type="ORF">GCM10009838_27560</name>
</gene>
<comment type="caution">
    <text evidence="1">The sequence shown here is derived from an EMBL/GenBank/DDBJ whole genome shotgun (WGS) entry which is preliminary data.</text>
</comment>
<evidence type="ECO:0000313" key="2">
    <source>
        <dbReference type="Proteomes" id="UP001499854"/>
    </source>
</evidence>
<keyword evidence="2" id="KW-1185">Reference proteome</keyword>
<protein>
    <recommendedName>
        <fullName evidence="3">Lactonase family protein</fullName>
    </recommendedName>
</protein>
<name>A0ABN2REB6_9ACTN</name>
<dbReference type="InterPro" id="IPR015943">
    <property type="entry name" value="WD40/YVTN_repeat-like_dom_sf"/>
</dbReference>
<dbReference type="Gene3D" id="2.130.10.10">
    <property type="entry name" value="YVTN repeat-like/Quinoprotein amine dehydrogenase"/>
    <property type="match status" value="1"/>
</dbReference>
<sequence length="106" mass="10424">MSAATGQAVTCWITAVGDLVYVSNAGSATVSVYRVGADGSFQPVGTTLTHPGTVDSAASGDGRYLYVQTGGTGTLDAFGINPDGSLTPIDSELVPNAVGGEGVVAS</sequence>
<evidence type="ECO:0000313" key="1">
    <source>
        <dbReference type="EMBL" id="GAA1967720.1"/>
    </source>
</evidence>
<reference evidence="1 2" key="1">
    <citation type="journal article" date="2019" name="Int. J. Syst. Evol. Microbiol.">
        <title>The Global Catalogue of Microorganisms (GCM) 10K type strain sequencing project: providing services to taxonomists for standard genome sequencing and annotation.</title>
        <authorList>
            <consortium name="The Broad Institute Genomics Platform"/>
            <consortium name="The Broad Institute Genome Sequencing Center for Infectious Disease"/>
            <person name="Wu L."/>
            <person name="Ma J."/>
        </authorList>
    </citation>
    <scope>NUCLEOTIDE SEQUENCE [LARGE SCALE GENOMIC DNA]</scope>
    <source>
        <strain evidence="1 2">JCM 16013</strain>
    </source>
</reference>
<dbReference type="RefSeq" id="WP_344657376.1">
    <property type="nucleotide sequence ID" value="NZ_BAAAQM010000013.1"/>
</dbReference>